<feature type="transmembrane region" description="Helical" evidence="1">
    <location>
        <begin position="31"/>
        <end position="56"/>
    </location>
</feature>
<organism evidence="2 3">
    <name type="scientific">Mycolicibacterium obuense</name>
    <dbReference type="NCBI Taxonomy" id="1807"/>
    <lineage>
        <taxon>Bacteria</taxon>
        <taxon>Bacillati</taxon>
        <taxon>Actinomycetota</taxon>
        <taxon>Actinomycetes</taxon>
        <taxon>Mycobacteriales</taxon>
        <taxon>Mycobacteriaceae</taxon>
        <taxon>Mycolicibacterium</taxon>
    </lineage>
</organism>
<evidence type="ECO:0000313" key="2">
    <source>
        <dbReference type="EMBL" id="KKE98511.1"/>
    </source>
</evidence>
<accession>A0A0M2JUQ8</accession>
<dbReference type="PATRIC" id="fig|1807.13.peg.5837"/>
<gene>
    <name evidence="2" type="ORF">WN67_28835</name>
</gene>
<comment type="caution">
    <text evidence="2">The sequence shown here is derived from an EMBL/GenBank/DDBJ whole genome shotgun (WGS) entry which is preliminary data.</text>
</comment>
<evidence type="ECO:0000313" key="3">
    <source>
        <dbReference type="Proteomes" id="UP000034150"/>
    </source>
</evidence>
<keyword evidence="1" id="KW-1133">Transmembrane helix</keyword>
<dbReference type="RefSeq" id="WP_046366517.1">
    <property type="nucleotide sequence ID" value="NZ_LAUZ02000127.1"/>
</dbReference>
<reference evidence="2 3" key="1">
    <citation type="journal article" date="2015" name="Genome Announc.">
        <title>Draft Genome Sequence of Mycobacterium obuense Strain UC1, Isolated from Patient Sputum.</title>
        <authorList>
            <person name="Greninger A.L."/>
            <person name="Cunningham G."/>
            <person name="Hsu E.D."/>
            <person name="Yu J.M."/>
            <person name="Chiu C.Y."/>
            <person name="Miller S."/>
        </authorList>
    </citation>
    <scope>NUCLEOTIDE SEQUENCE [LARGE SCALE GENOMIC DNA]</scope>
    <source>
        <strain evidence="2 3">UC1</strain>
    </source>
</reference>
<dbReference type="Proteomes" id="UP000034150">
    <property type="component" value="Unassembled WGS sequence"/>
</dbReference>
<keyword evidence="3" id="KW-1185">Reference proteome</keyword>
<keyword evidence="1" id="KW-0472">Membrane</keyword>
<keyword evidence="1" id="KW-0812">Transmembrane</keyword>
<name>A0A0M2JUQ8_9MYCO</name>
<evidence type="ECO:0000256" key="1">
    <source>
        <dbReference type="SAM" id="Phobius"/>
    </source>
</evidence>
<dbReference type="EMBL" id="LAUZ02000127">
    <property type="protein sequence ID" value="KKE98511.1"/>
    <property type="molecule type" value="Genomic_DNA"/>
</dbReference>
<dbReference type="AlphaFoldDB" id="A0A0M2JUQ8"/>
<proteinExistence type="predicted"/>
<protein>
    <submittedName>
        <fullName evidence="2">Uncharacterized protein</fullName>
    </submittedName>
</protein>
<sequence>MTESPETPTHMAASPVADTEDAHHNNRLYRALAWVGIIAGVLFIVAVVFFSGYFAGRSADGYGWHRGWQNGQMQPGGMMGSGCPMMQMMPGGMGPGMVPGTMPGGMGPGMMPGMMPGGMAPGGMRGPNMAPTTPMPPPAGQR</sequence>